<keyword evidence="2" id="KW-1185">Reference proteome</keyword>
<dbReference type="Proteomes" id="UP001596472">
    <property type="component" value="Unassembled WGS sequence"/>
</dbReference>
<dbReference type="RefSeq" id="WP_379712809.1">
    <property type="nucleotide sequence ID" value="NZ_JBHTBS010000006.1"/>
</dbReference>
<dbReference type="EMBL" id="JBHTBS010000006">
    <property type="protein sequence ID" value="MFC7337982.1"/>
    <property type="molecule type" value="Genomic_DNA"/>
</dbReference>
<protein>
    <submittedName>
        <fullName evidence="1">GxxExxY protein</fullName>
    </submittedName>
</protein>
<dbReference type="NCBIfam" id="TIGR04256">
    <property type="entry name" value="GxxExxY"/>
    <property type="match status" value="1"/>
</dbReference>
<evidence type="ECO:0000313" key="2">
    <source>
        <dbReference type="Proteomes" id="UP001596472"/>
    </source>
</evidence>
<sequence>MNLLLKEETHAILGACFEVYREKGCGFVEDVFQECLEIEFGILGLPAVAQPGLEIQYKGRTLRKRFVPDFICYDQVILEIKAVKAFDDIRRAQVMNYLKATGKKVGLLVNFGHHPKAEFERFVL</sequence>
<dbReference type="Pfam" id="PF13366">
    <property type="entry name" value="PDDEXK_3"/>
    <property type="match status" value="1"/>
</dbReference>
<dbReference type="InterPro" id="IPR026350">
    <property type="entry name" value="GxxExxY"/>
</dbReference>
<reference evidence="2" key="1">
    <citation type="journal article" date="2019" name="Int. J. Syst. Evol. Microbiol.">
        <title>The Global Catalogue of Microorganisms (GCM) 10K type strain sequencing project: providing services to taxonomists for standard genome sequencing and annotation.</title>
        <authorList>
            <consortium name="The Broad Institute Genomics Platform"/>
            <consortium name="The Broad Institute Genome Sequencing Center for Infectious Disease"/>
            <person name="Wu L."/>
            <person name="Ma J."/>
        </authorList>
    </citation>
    <scope>NUCLEOTIDE SEQUENCE [LARGE SCALE GENOMIC DNA]</scope>
    <source>
        <strain evidence="2">CGMCC 4.1467</strain>
    </source>
</reference>
<comment type="caution">
    <text evidence="1">The sequence shown here is derived from an EMBL/GenBank/DDBJ whole genome shotgun (WGS) entry which is preliminary data.</text>
</comment>
<organism evidence="1 2">
    <name type="scientific">Haloferula chungangensis</name>
    <dbReference type="NCBI Taxonomy" id="1048331"/>
    <lineage>
        <taxon>Bacteria</taxon>
        <taxon>Pseudomonadati</taxon>
        <taxon>Verrucomicrobiota</taxon>
        <taxon>Verrucomicrobiia</taxon>
        <taxon>Verrucomicrobiales</taxon>
        <taxon>Verrucomicrobiaceae</taxon>
        <taxon>Haloferula</taxon>
    </lineage>
</organism>
<gene>
    <name evidence="1" type="ORF">ACFQY0_12390</name>
</gene>
<evidence type="ECO:0000313" key="1">
    <source>
        <dbReference type="EMBL" id="MFC7337982.1"/>
    </source>
</evidence>
<proteinExistence type="predicted"/>
<name>A0ABW2L9V4_9BACT</name>
<accession>A0ABW2L9V4</accession>